<dbReference type="InterPro" id="IPR036259">
    <property type="entry name" value="MFS_trans_sf"/>
</dbReference>
<reference evidence="9" key="1">
    <citation type="journal article" date="2015" name="Genome Announc.">
        <title>Draft Genome Sequence of Tolypothrix boutellei Strain VB521301.</title>
        <authorList>
            <person name="Chandrababunaidu M.M."/>
            <person name="Singh D."/>
            <person name="Sen D."/>
            <person name="Bhan S."/>
            <person name="Das S."/>
            <person name="Gupta A."/>
            <person name="Adhikary S.P."/>
            <person name="Tripathy S."/>
        </authorList>
    </citation>
    <scope>NUCLEOTIDE SEQUENCE</scope>
    <source>
        <strain evidence="9">VB521301</strain>
    </source>
</reference>
<dbReference type="AlphaFoldDB" id="A0A0C1R2Q8"/>
<dbReference type="EMBL" id="JHEG04000001">
    <property type="protein sequence ID" value="KAF3890139.1"/>
    <property type="molecule type" value="Genomic_DNA"/>
</dbReference>
<comment type="subcellular location">
    <subcellularLocation>
        <location evidence="1">Cell membrane</location>
        <topology evidence="1">Multi-pass membrane protein</topology>
    </subcellularLocation>
</comment>
<dbReference type="Gene3D" id="1.20.1250.20">
    <property type="entry name" value="MFS general substrate transporter like domains"/>
    <property type="match status" value="1"/>
</dbReference>
<dbReference type="STRING" id="1479485.DA73_0234870"/>
<feature type="transmembrane region" description="Helical" evidence="7">
    <location>
        <begin position="47"/>
        <end position="72"/>
    </location>
</feature>
<evidence type="ECO:0000256" key="4">
    <source>
        <dbReference type="ARBA" id="ARBA00022692"/>
    </source>
</evidence>
<evidence type="ECO:0000256" key="2">
    <source>
        <dbReference type="ARBA" id="ARBA00022448"/>
    </source>
</evidence>
<keyword evidence="6 7" id="KW-0472">Membrane</keyword>
<evidence type="ECO:0000313" key="10">
    <source>
        <dbReference type="Proteomes" id="UP000029738"/>
    </source>
</evidence>
<proteinExistence type="predicted"/>
<accession>A0A0C1R2Q8</accession>
<dbReference type="PANTHER" id="PTHR23513">
    <property type="entry name" value="INTEGRAL MEMBRANE EFFLUX PROTEIN-RELATED"/>
    <property type="match status" value="1"/>
</dbReference>
<name>A0A0C1R2Q8_9CYAN</name>
<keyword evidence="10" id="KW-1185">Reference proteome</keyword>
<feature type="transmembrane region" description="Helical" evidence="7">
    <location>
        <begin position="79"/>
        <end position="98"/>
    </location>
</feature>
<evidence type="ECO:0000256" key="3">
    <source>
        <dbReference type="ARBA" id="ARBA00022475"/>
    </source>
</evidence>
<feature type="transmembrane region" description="Helical" evidence="7">
    <location>
        <begin position="21"/>
        <end position="41"/>
    </location>
</feature>
<dbReference type="GO" id="GO:0005886">
    <property type="term" value="C:plasma membrane"/>
    <property type="evidence" value="ECO:0007669"/>
    <property type="project" value="UniProtKB-SubCell"/>
</dbReference>
<gene>
    <name evidence="9" type="ORF">DA73_0234870</name>
    <name evidence="8" type="ORF">DA73_0400035305</name>
</gene>
<evidence type="ECO:0000256" key="6">
    <source>
        <dbReference type="ARBA" id="ARBA00023136"/>
    </source>
</evidence>
<dbReference type="Proteomes" id="UP000029738">
    <property type="component" value="Unassembled WGS sequence"/>
</dbReference>
<dbReference type="OrthoDB" id="9775268at2"/>
<sequence length="157" mass="17769">MSVTQSLQSFKSRNYRLFFSGHSLSMIGSFITETTCAWLVYSQTESVALLGLIRFLSQVPNLIVSPLAGIWIEQFHRRNILITAQFLMMILSLTLAILTLTGTISIWLLICASVLQGLLNSIETPTRYAFMMDIIEKKEGYIHYTTCCIFLQPFSGK</sequence>
<keyword evidence="5 7" id="KW-1133">Transmembrane helix</keyword>
<evidence type="ECO:0000313" key="8">
    <source>
        <dbReference type="EMBL" id="KAF3890139.1"/>
    </source>
</evidence>
<dbReference type="EMBL" id="JHEG02000059">
    <property type="protein sequence ID" value="KIE06550.1"/>
    <property type="molecule type" value="Genomic_DNA"/>
</dbReference>
<protein>
    <submittedName>
        <fullName evidence="8">MFS transporter</fullName>
    </submittedName>
</protein>
<evidence type="ECO:0000256" key="7">
    <source>
        <dbReference type="SAM" id="Phobius"/>
    </source>
</evidence>
<evidence type="ECO:0000313" key="9">
    <source>
        <dbReference type="EMBL" id="KIE06550.1"/>
    </source>
</evidence>
<evidence type="ECO:0000256" key="1">
    <source>
        <dbReference type="ARBA" id="ARBA00004651"/>
    </source>
</evidence>
<dbReference type="RefSeq" id="WP_038092817.1">
    <property type="nucleotide sequence ID" value="NZ_JHEG04000001.1"/>
</dbReference>
<evidence type="ECO:0000256" key="5">
    <source>
        <dbReference type="ARBA" id="ARBA00022989"/>
    </source>
</evidence>
<dbReference type="PANTHER" id="PTHR23513:SF11">
    <property type="entry name" value="STAPHYLOFERRIN A TRANSPORTER"/>
    <property type="match status" value="1"/>
</dbReference>
<keyword evidence="2" id="KW-0813">Transport</keyword>
<organism evidence="9">
    <name type="scientific">Tolypothrix bouteillei VB521301</name>
    <dbReference type="NCBI Taxonomy" id="1479485"/>
    <lineage>
        <taxon>Bacteria</taxon>
        <taxon>Bacillati</taxon>
        <taxon>Cyanobacteriota</taxon>
        <taxon>Cyanophyceae</taxon>
        <taxon>Nostocales</taxon>
        <taxon>Tolypothrichaceae</taxon>
        <taxon>Tolypothrix</taxon>
    </lineage>
</organism>
<dbReference type="SUPFAM" id="SSF103473">
    <property type="entry name" value="MFS general substrate transporter"/>
    <property type="match status" value="1"/>
</dbReference>
<keyword evidence="4 7" id="KW-0812">Transmembrane</keyword>
<comment type="caution">
    <text evidence="9">The sequence shown here is derived from an EMBL/GenBank/DDBJ whole genome shotgun (WGS) entry which is preliminary data.</text>
</comment>
<dbReference type="InterPro" id="IPR010290">
    <property type="entry name" value="TM_effector"/>
</dbReference>
<keyword evidence="3" id="KW-1003">Cell membrane</keyword>
<dbReference type="Pfam" id="PF05977">
    <property type="entry name" value="MFS_3"/>
    <property type="match status" value="1"/>
</dbReference>
<reference evidence="8" key="2">
    <citation type="submission" date="2019-11" db="EMBL/GenBank/DDBJ databases">
        <title>Improved Assembly of Tolypothrix boutellei genome.</title>
        <authorList>
            <person name="Sarangi A.N."/>
            <person name="Mukherjee M."/>
            <person name="Ghosh S."/>
            <person name="Singh D."/>
            <person name="Das A."/>
            <person name="Kant S."/>
            <person name="Prusty A."/>
            <person name="Tripathy S."/>
        </authorList>
    </citation>
    <scope>NUCLEOTIDE SEQUENCE</scope>
    <source>
        <strain evidence="8">VB521301</strain>
    </source>
</reference>